<dbReference type="SUPFAM" id="SSF54593">
    <property type="entry name" value="Glyoxalase/Bleomycin resistance protein/Dihydroxybiphenyl dioxygenase"/>
    <property type="match status" value="2"/>
</dbReference>
<dbReference type="InterPro" id="IPR004360">
    <property type="entry name" value="Glyas_Fos-R_dOase_dom"/>
</dbReference>
<feature type="domain" description="VOC" evidence="2">
    <location>
        <begin position="210"/>
        <end position="324"/>
    </location>
</feature>
<evidence type="ECO:0000259" key="2">
    <source>
        <dbReference type="PROSITE" id="PS51819"/>
    </source>
</evidence>
<feature type="domain" description="VOC" evidence="2">
    <location>
        <begin position="51"/>
        <end position="167"/>
    </location>
</feature>
<sequence>MTTRQLRRAATTTAAAATLALLAACGEDGTGDRAVSADGTPPTSALAAGTHLGAVEITTADEPGLRRFYTRGVGLEVLERTDEATLLGSDGTGLLRLVVDDAPADDPSEAGLYHSAFLYDEASELAPALLRSSQIAGAAYQGSADHTVSLAFYLGDPDGNGVELYLDRPVEGWEWTEEGVTMGSAPLDPNAFIGENLDEADLTATPDGVTLGHLHLRAGDLEEARAFYQDALGLALTARTDGAIFLSAGGYHHHLGVNTWTAAGAGQRPDSLGLRVVRLAVPDVGELDALATRLEEAGVAAERDGDTVTTTDPWRTTVVVTVQA</sequence>
<dbReference type="PROSITE" id="PS51819">
    <property type="entry name" value="VOC"/>
    <property type="match status" value="2"/>
</dbReference>
<keyword evidence="4" id="KW-1185">Reference proteome</keyword>
<keyword evidence="1" id="KW-0732">Signal</keyword>
<dbReference type="Gene3D" id="3.10.180.10">
    <property type="entry name" value="2,3-Dihydroxybiphenyl 1,2-Dioxygenase, domain 1"/>
    <property type="match status" value="2"/>
</dbReference>
<comment type="caution">
    <text evidence="3">The sequence shown here is derived from an EMBL/GenBank/DDBJ whole genome shotgun (WGS) entry which is preliminary data.</text>
</comment>
<dbReference type="InterPro" id="IPR037523">
    <property type="entry name" value="VOC_core"/>
</dbReference>
<name>A0A9X2IDQ1_9ACTN</name>
<feature type="chain" id="PRO_5040859462" evidence="1">
    <location>
        <begin position="24"/>
        <end position="324"/>
    </location>
</feature>
<dbReference type="PANTHER" id="PTHR43279">
    <property type="entry name" value="CATECHOL-2,3-DIOXYGENASE"/>
    <property type="match status" value="1"/>
</dbReference>
<gene>
    <name evidence="3" type="ORF">M8330_04170</name>
</gene>
<dbReference type="CDD" id="cd16359">
    <property type="entry name" value="VOC_BsCatE_like_C"/>
    <property type="match status" value="1"/>
</dbReference>
<dbReference type="EMBL" id="JAMOIL010000003">
    <property type="protein sequence ID" value="MCM0619492.1"/>
    <property type="molecule type" value="Genomic_DNA"/>
</dbReference>
<dbReference type="PROSITE" id="PS51257">
    <property type="entry name" value="PROKAR_LIPOPROTEIN"/>
    <property type="match status" value="1"/>
</dbReference>
<dbReference type="RefSeq" id="WP_250826310.1">
    <property type="nucleotide sequence ID" value="NZ_JAMOIL010000003.1"/>
</dbReference>
<feature type="signal peptide" evidence="1">
    <location>
        <begin position="1"/>
        <end position="23"/>
    </location>
</feature>
<evidence type="ECO:0000313" key="3">
    <source>
        <dbReference type="EMBL" id="MCM0619492.1"/>
    </source>
</evidence>
<accession>A0A9X2IDQ1</accession>
<protein>
    <submittedName>
        <fullName evidence="3">VOC family protein</fullName>
    </submittedName>
</protein>
<proteinExistence type="predicted"/>
<dbReference type="Pfam" id="PF00903">
    <property type="entry name" value="Glyoxalase"/>
    <property type="match status" value="2"/>
</dbReference>
<organism evidence="3 4">
    <name type="scientific">Nocardioides bruguierae</name>
    <dbReference type="NCBI Taxonomy" id="2945102"/>
    <lineage>
        <taxon>Bacteria</taxon>
        <taxon>Bacillati</taxon>
        <taxon>Actinomycetota</taxon>
        <taxon>Actinomycetes</taxon>
        <taxon>Propionibacteriales</taxon>
        <taxon>Nocardioidaceae</taxon>
        <taxon>Nocardioides</taxon>
    </lineage>
</organism>
<evidence type="ECO:0000313" key="4">
    <source>
        <dbReference type="Proteomes" id="UP001139485"/>
    </source>
</evidence>
<dbReference type="AlphaFoldDB" id="A0A9X2IDQ1"/>
<dbReference type="PANTHER" id="PTHR43279:SF1">
    <property type="entry name" value="CATECHOL-2,3-DIOXYGENASE"/>
    <property type="match status" value="1"/>
</dbReference>
<reference evidence="3" key="1">
    <citation type="submission" date="2022-05" db="EMBL/GenBank/DDBJ databases">
        <authorList>
            <person name="Tuo L."/>
        </authorList>
    </citation>
    <scope>NUCLEOTIDE SEQUENCE</scope>
    <source>
        <strain evidence="3">BSK12Z-4</strain>
    </source>
</reference>
<dbReference type="InterPro" id="IPR029068">
    <property type="entry name" value="Glyas_Bleomycin-R_OHBP_Dase"/>
</dbReference>
<dbReference type="Proteomes" id="UP001139485">
    <property type="component" value="Unassembled WGS sequence"/>
</dbReference>
<evidence type="ECO:0000256" key="1">
    <source>
        <dbReference type="SAM" id="SignalP"/>
    </source>
</evidence>